<evidence type="ECO:0000313" key="2">
    <source>
        <dbReference type="Proteomes" id="UP000754644"/>
    </source>
</evidence>
<accession>A0A973A892</accession>
<dbReference type="AlphaFoldDB" id="A0A973A892"/>
<comment type="caution">
    <text evidence="1">The sequence shown here is derived from an EMBL/GenBank/DDBJ whole genome shotgun (WGS) entry which is preliminary data.</text>
</comment>
<dbReference type="Proteomes" id="UP000754644">
    <property type="component" value="Unassembled WGS sequence"/>
</dbReference>
<gene>
    <name evidence="1" type="ORF">HQ497_03945</name>
</gene>
<sequence length="275" mass="30866">MLKSSALSPLLRYAILTLLYMVLGTAKAATMVDYNRAKDQAFVVMSQNDSQKAIDLVIKMNTADDAMKIFMLMTQDLYWQSKDLAAALLIGRAGIQFGLAEARQAQSKDPARAYSLSSQAQILAYDLSSYCWHGWREEGINIPAVFQVYGQDLAKTNLRLNLELRKGNLSMSHAWWLIGAHQLAIGQYERARKGFVEATKFAMAAQTRETELLLKGYLYLAEMLQEPDNSQLVQEFEFVLDALDESREGEFFRDQLETAHAVFGAPLAIDDDSEG</sequence>
<evidence type="ECO:0000313" key="1">
    <source>
        <dbReference type="EMBL" id="NQV64498.1"/>
    </source>
</evidence>
<organism evidence="1 2">
    <name type="scientific">SAR86 cluster bacterium</name>
    <dbReference type="NCBI Taxonomy" id="2030880"/>
    <lineage>
        <taxon>Bacteria</taxon>
        <taxon>Pseudomonadati</taxon>
        <taxon>Pseudomonadota</taxon>
        <taxon>Gammaproteobacteria</taxon>
        <taxon>SAR86 cluster</taxon>
    </lineage>
</organism>
<reference evidence="1" key="1">
    <citation type="submission" date="2020-05" db="EMBL/GenBank/DDBJ databases">
        <title>Sulfur intermediates as new biogeochemical hubs in an aquatic model microbial ecosystem.</title>
        <authorList>
            <person name="Vigneron A."/>
        </authorList>
    </citation>
    <scope>NUCLEOTIDE SEQUENCE</scope>
    <source>
        <strain evidence="1">Bin.250</strain>
    </source>
</reference>
<name>A0A973A892_9GAMM</name>
<protein>
    <submittedName>
        <fullName evidence="1">Uncharacterized protein</fullName>
    </submittedName>
</protein>
<proteinExistence type="predicted"/>
<dbReference type="EMBL" id="JABMOJ010000140">
    <property type="protein sequence ID" value="NQV64498.1"/>
    <property type="molecule type" value="Genomic_DNA"/>
</dbReference>